<evidence type="ECO:0000313" key="1">
    <source>
        <dbReference type="EMBL" id="OWZ10686.1"/>
    </source>
</evidence>
<organism evidence="1 2">
    <name type="scientific">Phytophthora megakarya</name>
    <dbReference type="NCBI Taxonomy" id="4795"/>
    <lineage>
        <taxon>Eukaryota</taxon>
        <taxon>Sar</taxon>
        <taxon>Stramenopiles</taxon>
        <taxon>Oomycota</taxon>
        <taxon>Peronosporomycetes</taxon>
        <taxon>Peronosporales</taxon>
        <taxon>Peronosporaceae</taxon>
        <taxon>Phytophthora</taxon>
    </lineage>
</organism>
<accession>A0A225VZ25</accession>
<keyword evidence="1" id="KW-0695">RNA-directed DNA polymerase</keyword>
<dbReference type="Proteomes" id="UP000198211">
    <property type="component" value="Unassembled WGS sequence"/>
</dbReference>
<evidence type="ECO:0000313" key="2">
    <source>
        <dbReference type="Proteomes" id="UP000198211"/>
    </source>
</evidence>
<keyword evidence="1" id="KW-0548">Nucleotidyltransferase</keyword>
<dbReference type="AlphaFoldDB" id="A0A225VZ25"/>
<dbReference type="EMBL" id="NBNE01002369">
    <property type="protein sequence ID" value="OWZ10686.1"/>
    <property type="molecule type" value="Genomic_DNA"/>
</dbReference>
<dbReference type="OrthoDB" id="113969at2759"/>
<protein>
    <submittedName>
        <fullName evidence="1">Reverse transcriptase</fullName>
    </submittedName>
</protein>
<gene>
    <name evidence="1" type="ORF">PHMEG_00016420</name>
</gene>
<comment type="caution">
    <text evidence="1">The sequence shown here is derived from an EMBL/GenBank/DDBJ whole genome shotgun (WGS) entry which is preliminary data.</text>
</comment>
<dbReference type="GO" id="GO:0003964">
    <property type="term" value="F:RNA-directed DNA polymerase activity"/>
    <property type="evidence" value="ECO:0007669"/>
    <property type="project" value="UniProtKB-KW"/>
</dbReference>
<proteinExistence type="predicted"/>
<name>A0A225VZ25_9STRA</name>
<sequence>MQEYDKIFYPVMFASRTLKSNELNYGIAEKTGRLGPWAGLLSPWTLEITKCIKGEDKILGALAVSITPRSQVEKALISIVPKKESRRKIQAPIPTIGREEDLYVISFDGSARVK</sequence>
<keyword evidence="1" id="KW-0808">Transferase</keyword>
<reference evidence="2" key="1">
    <citation type="submission" date="2017-03" db="EMBL/GenBank/DDBJ databases">
        <title>Phytopthora megakarya and P. palmivora, two closely related causual agents of cacao black pod achieved similar genome size and gene model numbers by different mechanisms.</title>
        <authorList>
            <person name="Ali S."/>
            <person name="Shao J."/>
            <person name="Larry D.J."/>
            <person name="Kronmiller B."/>
            <person name="Shen D."/>
            <person name="Strem M.D."/>
            <person name="Melnick R.L."/>
            <person name="Guiltinan M.J."/>
            <person name="Tyler B.M."/>
            <person name="Meinhardt L.W."/>
            <person name="Bailey B.A."/>
        </authorList>
    </citation>
    <scope>NUCLEOTIDE SEQUENCE [LARGE SCALE GENOMIC DNA]</scope>
    <source>
        <strain evidence="2">zdho120</strain>
    </source>
</reference>
<keyword evidence="2" id="KW-1185">Reference proteome</keyword>